<comment type="caution">
    <text evidence="1">The sequence shown here is derived from an EMBL/GenBank/DDBJ whole genome shotgun (WGS) entry which is preliminary data.</text>
</comment>
<accession>A0AAN5YKY3</accession>
<evidence type="ECO:0000313" key="1">
    <source>
        <dbReference type="EMBL" id="KAF4203525.1"/>
    </source>
</evidence>
<proteinExistence type="predicted"/>
<evidence type="ECO:0000313" key="2">
    <source>
        <dbReference type="Proteomes" id="UP000649114"/>
    </source>
</evidence>
<protein>
    <submittedName>
        <fullName evidence="1">Uncharacterized protein</fullName>
    </submittedName>
</protein>
<reference evidence="1" key="1">
    <citation type="journal article" date="2020" name="bioRxiv">
        <title>Genomic and phenotypic heterogeneity of clinical isolates of the human pathogens Aspergillus fumigatus, Aspergillus lentulus and Aspergillus fumigatiaffinis.</title>
        <authorList>
            <person name="dos Santos R.A.C."/>
            <person name="Steenwyk J.L."/>
            <person name="Rivero-Menendez O."/>
            <person name="Mead M.E."/>
            <person name="Silva L.P."/>
            <person name="Bastos R.W."/>
            <person name="Alastruey-Izquierdo A."/>
            <person name="Goldman G.H."/>
            <person name="Rokas A."/>
        </authorList>
    </citation>
    <scope>NUCLEOTIDE SEQUENCE</scope>
    <source>
        <strain evidence="1">CNM-CM8927</strain>
    </source>
</reference>
<reference evidence="1" key="2">
    <citation type="submission" date="2020-04" db="EMBL/GenBank/DDBJ databases">
        <authorList>
            <person name="Santos R.A.C."/>
            <person name="Steenwyk J.L."/>
            <person name="Rivero-Menendez O."/>
            <person name="Mead M.E."/>
            <person name="Silva L.P."/>
            <person name="Bastos R.W."/>
            <person name="Alastruey-Izquierdo A."/>
            <person name="Goldman G.H."/>
            <person name="Rokas A."/>
        </authorList>
    </citation>
    <scope>NUCLEOTIDE SEQUENCE</scope>
    <source>
        <strain evidence="1">CNM-CM8927</strain>
    </source>
</reference>
<dbReference type="EMBL" id="JAAAPU010000077">
    <property type="protein sequence ID" value="KAF4203525.1"/>
    <property type="molecule type" value="Genomic_DNA"/>
</dbReference>
<gene>
    <name evidence="1" type="ORF">CNMCM8927_008572</name>
</gene>
<dbReference type="Proteomes" id="UP000649114">
    <property type="component" value="Unassembled WGS sequence"/>
</dbReference>
<organism evidence="1 2">
    <name type="scientific">Aspergillus lentulus</name>
    <dbReference type="NCBI Taxonomy" id="293939"/>
    <lineage>
        <taxon>Eukaryota</taxon>
        <taxon>Fungi</taxon>
        <taxon>Dikarya</taxon>
        <taxon>Ascomycota</taxon>
        <taxon>Pezizomycotina</taxon>
        <taxon>Eurotiomycetes</taxon>
        <taxon>Eurotiomycetidae</taxon>
        <taxon>Eurotiales</taxon>
        <taxon>Aspergillaceae</taxon>
        <taxon>Aspergillus</taxon>
        <taxon>Aspergillus subgen. Fumigati</taxon>
    </lineage>
</organism>
<dbReference type="AlphaFoldDB" id="A0AAN5YKY3"/>
<name>A0AAN5YKY3_ASPLE</name>
<sequence>MYLGLARDQVQADRHRFSRRLLADVRERRQDTWGWVVYRTTYKSDAAFSRAIDVLNSWIKAEVYQDADPRSSGVQNPDPTPNNELWACHRLTIMDDPATLDGASIEDVRSHFESWVEGQGQRDRWNKYRVCMVLDDEILSLLAQVPTAEEHAERHGRCGEEINKWYVKVVEAFPDPDEGEEVEGWQGWMYCSVFTLVRLWDTMGDGVFMVHFFCDNEEGVFSS</sequence>